<sequence length="309" mass="34380">MNTVLSMSFTDCSVKDLHPAKLINKQEQPKWDCMYPTCTKINDNEFVLYGGRTSPYNPVNSKPWFCKVNWNQEKRSCAIVPVEVGTSDRSLEPVARWRHSAALIGPGKVLVYGGLSPGLKVLGDLWLLEISINSNSKIALSWTLITSLDKTTETSIPPPSFSHSAAVHNSTMYISGGFNDSLLPLDHLWAYHLSSGWRKITTAPNMKPRYGHTSHITSDNKLILLGGVNINHLDQPALSIVCLNTYTVSEYKIVPCNPEAPILMIHNHISIYKEEENSIYIIGGGGNCFSFGTHFNTNVARLDVNYFPK</sequence>
<comment type="similarity">
    <text evidence="1">Belongs to the methyltransferase superfamily. LCMT family.</text>
</comment>
<proteinExistence type="inferred from homology"/>
<dbReference type="GO" id="GO:0008175">
    <property type="term" value="F:tRNA methyltransferase activity"/>
    <property type="evidence" value="ECO:0007669"/>
    <property type="project" value="TreeGrafter"/>
</dbReference>
<dbReference type="PANTHER" id="PTHR46529:SF1">
    <property type="entry name" value="TRNA WYBUTOSINE-SYNTHESIZING PROTEIN 4"/>
    <property type="match status" value="1"/>
</dbReference>
<dbReference type="AlphaFoldDB" id="T1HP09"/>
<dbReference type="GO" id="GO:0030488">
    <property type="term" value="P:tRNA methylation"/>
    <property type="evidence" value="ECO:0007669"/>
    <property type="project" value="TreeGrafter"/>
</dbReference>
<keyword evidence="2" id="KW-0949">S-adenosyl-L-methionine</keyword>
<dbReference type="HOGENOM" id="CLU_070729_0_0_1"/>
<reference evidence="3" key="1">
    <citation type="submission" date="2015-05" db="UniProtKB">
        <authorList>
            <consortium name="EnsemblMetazoa"/>
        </authorList>
    </citation>
    <scope>IDENTIFICATION</scope>
</reference>
<dbReference type="InParanoid" id="T1HP09"/>
<organism evidence="3 4">
    <name type="scientific">Rhodnius prolixus</name>
    <name type="common">Triatomid bug</name>
    <dbReference type="NCBI Taxonomy" id="13249"/>
    <lineage>
        <taxon>Eukaryota</taxon>
        <taxon>Metazoa</taxon>
        <taxon>Ecdysozoa</taxon>
        <taxon>Arthropoda</taxon>
        <taxon>Hexapoda</taxon>
        <taxon>Insecta</taxon>
        <taxon>Pterygota</taxon>
        <taxon>Neoptera</taxon>
        <taxon>Paraneoptera</taxon>
        <taxon>Hemiptera</taxon>
        <taxon>Heteroptera</taxon>
        <taxon>Panheteroptera</taxon>
        <taxon>Cimicomorpha</taxon>
        <taxon>Reduviidae</taxon>
        <taxon>Triatominae</taxon>
        <taxon>Rhodnius</taxon>
    </lineage>
</organism>
<dbReference type="VEuPathDB" id="VectorBase:RPRC005783"/>
<protein>
    <submittedName>
        <fullName evidence="3">Uncharacterized protein</fullName>
    </submittedName>
</protein>
<dbReference type="PANTHER" id="PTHR46529">
    <property type="entry name" value="TRNA WYBUTOSINE-SYNTHESIZING PROTEIN 4"/>
    <property type="match status" value="1"/>
</dbReference>
<evidence type="ECO:0000313" key="3">
    <source>
        <dbReference type="EnsemblMetazoa" id="RPRC005783-PA"/>
    </source>
</evidence>
<name>T1HP09_RHOPR</name>
<dbReference type="Proteomes" id="UP000015103">
    <property type="component" value="Unassembled WGS sequence"/>
</dbReference>
<dbReference type="SUPFAM" id="SSF117281">
    <property type="entry name" value="Kelch motif"/>
    <property type="match status" value="1"/>
</dbReference>
<dbReference type="Pfam" id="PF13418">
    <property type="entry name" value="Beta-prop_TYW4"/>
    <property type="match status" value="1"/>
</dbReference>
<accession>T1HP09</accession>
<keyword evidence="4" id="KW-1185">Reference proteome</keyword>
<evidence type="ECO:0000256" key="1">
    <source>
        <dbReference type="ARBA" id="ARBA00010703"/>
    </source>
</evidence>
<dbReference type="eggNOG" id="KOG2918">
    <property type="taxonomic scope" value="Eukaryota"/>
</dbReference>
<dbReference type="STRING" id="13249.T1HP09"/>
<evidence type="ECO:0000256" key="2">
    <source>
        <dbReference type="ARBA" id="ARBA00022691"/>
    </source>
</evidence>
<dbReference type="OMA" id="CERQEYL"/>
<dbReference type="Gene3D" id="2.120.10.80">
    <property type="entry name" value="Kelch-type beta propeller"/>
    <property type="match status" value="1"/>
</dbReference>
<dbReference type="InterPro" id="IPR015915">
    <property type="entry name" value="Kelch-typ_b-propeller"/>
</dbReference>
<dbReference type="EMBL" id="ACPB03014838">
    <property type="status" value="NOT_ANNOTATED_CDS"/>
    <property type="molecule type" value="Genomic_DNA"/>
</dbReference>
<dbReference type="EnsemblMetazoa" id="RPRC005783-RA">
    <property type="protein sequence ID" value="RPRC005783-PA"/>
    <property type="gene ID" value="RPRC005783"/>
</dbReference>
<evidence type="ECO:0000313" key="4">
    <source>
        <dbReference type="Proteomes" id="UP000015103"/>
    </source>
</evidence>
<dbReference type="GO" id="GO:0031591">
    <property type="term" value="P:wybutosine biosynthetic process"/>
    <property type="evidence" value="ECO:0007669"/>
    <property type="project" value="TreeGrafter"/>
</dbReference>